<dbReference type="AlphaFoldDB" id="A0AAV2SHU3"/>
<proteinExistence type="predicted"/>
<dbReference type="EMBL" id="CAXKWB010070369">
    <property type="protein sequence ID" value="CAL4194065.1"/>
    <property type="molecule type" value="Genomic_DNA"/>
</dbReference>
<dbReference type="InterPro" id="IPR016024">
    <property type="entry name" value="ARM-type_fold"/>
</dbReference>
<gene>
    <name evidence="1" type="ORF">MNOR_LOCUS36907</name>
</gene>
<dbReference type="Gene3D" id="1.25.40.70">
    <property type="entry name" value="Phosphatidylinositol 3-kinase, accessory domain (PIK)"/>
    <property type="match status" value="1"/>
</dbReference>
<dbReference type="Proteomes" id="UP001497623">
    <property type="component" value="Unassembled WGS sequence"/>
</dbReference>
<feature type="non-terminal residue" evidence="1">
    <location>
        <position position="142"/>
    </location>
</feature>
<dbReference type="SUPFAM" id="SSF48371">
    <property type="entry name" value="ARM repeat"/>
    <property type="match status" value="1"/>
</dbReference>
<dbReference type="Gene3D" id="3.30.1010.10">
    <property type="entry name" value="Phosphatidylinositol 3-kinase Catalytic Subunit, Chain A, domain 4"/>
    <property type="match status" value="1"/>
</dbReference>
<sequence>DPNKVEVGETCENKDLASFLIARACNNPTLANFLYWYLWVECEDQEPGLKPDTKVREMYLWVLRRFKLALQQGNSDARASYVTLTRQGHFMENLVALVKSVAKENINRVKKNEKLRSLLEDTETFNTNFACFEPLPLPLDPD</sequence>
<evidence type="ECO:0008006" key="3">
    <source>
        <dbReference type="Google" id="ProtNLM"/>
    </source>
</evidence>
<keyword evidence="2" id="KW-1185">Reference proteome</keyword>
<evidence type="ECO:0000313" key="2">
    <source>
        <dbReference type="Proteomes" id="UP001497623"/>
    </source>
</evidence>
<feature type="non-terminal residue" evidence="1">
    <location>
        <position position="1"/>
    </location>
</feature>
<evidence type="ECO:0000313" key="1">
    <source>
        <dbReference type="EMBL" id="CAL4194065.1"/>
    </source>
</evidence>
<accession>A0AAV2SHU3</accession>
<dbReference type="InterPro" id="IPR042236">
    <property type="entry name" value="PI3K_accessory_sf"/>
</dbReference>
<name>A0AAV2SHU3_MEGNR</name>
<protein>
    <recommendedName>
        <fullName evidence="3">PIK helical domain-containing protein</fullName>
    </recommendedName>
</protein>
<organism evidence="1 2">
    <name type="scientific">Meganyctiphanes norvegica</name>
    <name type="common">Northern krill</name>
    <name type="synonym">Thysanopoda norvegica</name>
    <dbReference type="NCBI Taxonomy" id="48144"/>
    <lineage>
        <taxon>Eukaryota</taxon>
        <taxon>Metazoa</taxon>
        <taxon>Ecdysozoa</taxon>
        <taxon>Arthropoda</taxon>
        <taxon>Crustacea</taxon>
        <taxon>Multicrustacea</taxon>
        <taxon>Malacostraca</taxon>
        <taxon>Eumalacostraca</taxon>
        <taxon>Eucarida</taxon>
        <taxon>Euphausiacea</taxon>
        <taxon>Euphausiidae</taxon>
        <taxon>Meganyctiphanes</taxon>
    </lineage>
</organism>
<reference evidence="1 2" key="1">
    <citation type="submission" date="2024-05" db="EMBL/GenBank/DDBJ databases">
        <authorList>
            <person name="Wallberg A."/>
        </authorList>
    </citation>
    <scope>NUCLEOTIDE SEQUENCE [LARGE SCALE GENOMIC DNA]</scope>
</reference>
<comment type="caution">
    <text evidence="1">The sequence shown here is derived from an EMBL/GenBank/DDBJ whole genome shotgun (WGS) entry which is preliminary data.</text>
</comment>